<evidence type="ECO:0000313" key="2">
    <source>
        <dbReference type="EMBL" id="MDT0616122.1"/>
    </source>
</evidence>
<sequence>MNERQHSAALTVTRLDAYDNTEIFGDAPDPFGVAGWGLVWRLKDQHFGIRVDGRLVAHAGLVVLPLSVGESRMDVVGLGGVGVASDQRGRGLARLVVNGALEYAQVLGPEFAILFCRPDVAGLYTRLGWRTLDGDVEVEQPAGVAVMPLRTMWLPLRQGSRWPEGAVRLHSRPM</sequence>
<dbReference type="InterPro" id="IPR016181">
    <property type="entry name" value="Acyl_CoA_acyltransferase"/>
</dbReference>
<evidence type="ECO:0000259" key="1">
    <source>
        <dbReference type="PROSITE" id="PS51186"/>
    </source>
</evidence>
<dbReference type="InterPro" id="IPR000182">
    <property type="entry name" value="GNAT_dom"/>
</dbReference>
<gene>
    <name evidence="2" type="ORF">RM812_39130</name>
</gene>
<dbReference type="Gene3D" id="3.40.630.30">
    <property type="match status" value="1"/>
</dbReference>
<organism evidence="2 3">
    <name type="scientific">Streptomyces lancefieldiae</name>
    <dbReference type="NCBI Taxonomy" id="3075520"/>
    <lineage>
        <taxon>Bacteria</taxon>
        <taxon>Bacillati</taxon>
        <taxon>Actinomycetota</taxon>
        <taxon>Actinomycetes</taxon>
        <taxon>Kitasatosporales</taxon>
        <taxon>Streptomycetaceae</taxon>
        <taxon>Streptomyces</taxon>
    </lineage>
</organism>
<accession>A0ABU3B0Z7</accession>
<name>A0ABU3B0Z7_9ACTN</name>
<keyword evidence="2" id="KW-0808">Transferase</keyword>
<dbReference type="RefSeq" id="WP_311585263.1">
    <property type="nucleotide sequence ID" value="NZ_JAVRFH010000098.1"/>
</dbReference>
<feature type="domain" description="N-acetyltransferase" evidence="1">
    <location>
        <begin position="10"/>
        <end position="150"/>
    </location>
</feature>
<dbReference type="Proteomes" id="UP001180724">
    <property type="component" value="Unassembled WGS sequence"/>
</dbReference>
<dbReference type="EMBL" id="JAVRFH010000098">
    <property type="protein sequence ID" value="MDT0616122.1"/>
    <property type="molecule type" value="Genomic_DNA"/>
</dbReference>
<comment type="caution">
    <text evidence="2">The sequence shown here is derived from an EMBL/GenBank/DDBJ whole genome shotgun (WGS) entry which is preliminary data.</text>
</comment>
<keyword evidence="2" id="KW-0012">Acyltransferase</keyword>
<dbReference type="SUPFAM" id="SSF55729">
    <property type="entry name" value="Acyl-CoA N-acyltransferases (Nat)"/>
    <property type="match status" value="1"/>
</dbReference>
<dbReference type="GO" id="GO:0016746">
    <property type="term" value="F:acyltransferase activity"/>
    <property type="evidence" value="ECO:0007669"/>
    <property type="project" value="UniProtKB-KW"/>
</dbReference>
<dbReference type="PROSITE" id="PS51186">
    <property type="entry name" value="GNAT"/>
    <property type="match status" value="1"/>
</dbReference>
<evidence type="ECO:0000313" key="3">
    <source>
        <dbReference type="Proteomes" id="UP001180724"/>
    </source>
</evidence>
<dbReference type="Pfam" id="PF13527">
    <property type="entry name" value="Acetyltransf_9"/>
    <property type="match status" value="1"/>
</dbReference>
<dbReference type="EC" id="2.3.1.-" evidence="2"/>
<reference evidence="2" key="1">
    <citation type="submission" date="2024-05" db="EMBL/GenBank/DDBJ databases">
        <title>30 novel species of actinomycetes from the DSMZ collection.</title>
        <authorList>
            <person name="Nouioui I."/>
        </authorList>
    </citation>
    <scope>NUCLEOTIDE SEQUENCE</scope>
    <source>
        <strain evidence="2">DSM 40712</strain>
    </source>
</reference>
<keyword evidence="3" id="KW-1185">Reference proteome</keyword>
<proteinExistence type="predicted"/>
<protein>
    <submittedName>
        <fullName evidence="2">GNAT family N-acetyltransferase</fullName>
        <ecNumber evidence="2">2.3.1.-</ecNumber>
    </submittedName>
</protein>